<feature type="domain" description="TFIIS N-terminal" evidence="5">
    <location>
        <begin position="207"/>
        <end position="284"/>
    </location>
</feature>
<dbReference type="OrthoDB" id="21124at2759"/>
<dbReference type="PROSITE" id="PS51319">
    <property type="entry name" value="TFIIS_N"/>
    <property type="match status" value="1"/>
</dbReference>
<reference evidence="6" key="1">
    <citation type="submission" date="2021-06" db="EMBL/GenBank/DDBJ databases">
        <authorList>
            <person name="Kallberg Y."/>
            <person name="Tangrot J."/>
            <person name="Rosling A."/>
        </authorList>
    </citation>
    <scope>NUCLEOTIDE SEQUENCE</scope>
    <source>
        <strain evidence="6">BR232B</strain>
    </source>
</reference>
<dbReference type="AlphaFoldDB" id="A0A9N9BAZ7"/>
<dbReference type="SUPFAM" id="SSF47676">
    <property type="entry name" value="Conserved domain common to transcription factors TFIIS, elongin A, CRSP70"/>
    <property type="match status" value="1"/>
</dbReference>
<feature type="compositionally biased region" description="Polar residues" evidence="4">
    <location>
        <begin position="35"/>
        <end position="46"/>
    </location>
</feature>
<dbReference type="Pfam" id="PF08711">
    <property type="entry name" value="Med26"/>
    <property type="match status" value="1"/>
</dbReference>
<comment type="caution">
    <text evidence="6">The sequence shown here is derived from an EMBL/GenBank/DDBJ whole genome shotgun (WGS) entry which is preliminary data.</text>
</comment>
<evidence type="ECO:0000259" key="5">
    <source>
        <dbReference type="PROSITE" id="PS51319"/>
    </source>
</evidence>
<keyword evidence="3" id="KW-0539">Nucleus</keyword>
<feature type="region of interest" description="Disordered" evidence="4">
    <location>
        <begin position="1"/>
        <end position="92"/>
    </location>
</feature>
<evidence type="ECO:0000313" key="7">
    <source>
        <dbReference type="Proteomes" id="UP000789739"/>
    </source>
</evidence>
<evidence type="ECO:0000256" key="1">
    <source>
        <dbReference type="ARBA" id="ARBA00037349"/>
    </source>
</evidence>
<feature type="compositionally biased region" description="Basic and acidic residues" evidence="4">
    <location>
        <begin position="1"/>
        <end position="12"/>
    </location>
</feature>
<keyword evidence="7" id="KW-1185">Reference proteome</keyword>
<comment type="function">
    <text evidence="1">Transcription factor involved in RNA polymerase II transcription regulation. May function in both SPT15/TBP post-recruitment and recruitment steps of transcription.</text>
</comment>
<evidence type="ECO:0000256" key="2">
    <source>
        <dbReference type="ARBA" id="ARBA00037992"/>
    </source>
</evidence>
<dbReference type="GO" id="GO:0016973">
    <property type="term" value="P:poly(A)+ mRNA export from nucleus"/>
    <property type="evidence" value="ECO:0007669"/>
    <property type="project" value="TreeGrafter"/>
</dbReference>
<comment type="similarity">
    <text evidence="2">Belongs to the IWS1 family.</text>
</comment>
<name>A0A9N9BAZ7_9GLOM</name>
<sequence>MSLESSELHKQVFGESDDDDLSDLGEVDFSEDEVQNGTPLQASSPESEVEDSLKRLKIRLPKFKKRTDTSRNADPDYAETVQRPRPKKRRRRFDEIITEDDEIVKVVHEEKLTPYEEIKRRVDKDFDEALKASSGRRRKRKDIDLEATRDDEAQELYALMIAAADRDIALNNQRKPAVKKLERVEYVTWVLKKANMLDTLLENNILESIRAWLEPLPDASLPNIAIQRGLFEVLERVPMSIDLLRQSGIGKIVHFYEEHPRNDADITKRAARLVAKWSAPIFGKSLDYRDKKIVYYRPDNGEMPTADGTVTFAPSSQRRPARKRGPDPYKNLKSRMAQMKKGINVK</sequence>
<organism evidence="6 7">
    <name type="scientific">Paraglomus brasilianum</name>
    <dbReference type="NCBI Taxonomy" id="144538"/>
    <lineage>
        <taxon>Eukaryota</taxon>
        <taxon>Fungi</taxon>
        <taxon>Fungi incertae sedis</taxon>
        <taxon>Mucoromycota</taxon>
        <taxon>Glomeromycotina</taxon>
        <taxon>Glomeromycetes</taxon>
        <taxon>Paraglomerales</taxon>
        <taxon>Paraglomeraceae</taxon>
        <taxon>Paraglomus</taxon>
    </lineage>
</organism>
<dbReference type="InterPro" id="IPR035441">
    <property type="entry name" value="TFIIS/LEDGF_dom_sf"/>
</dbReference>
<dbReference type="EMBL" id="CAJVPI010000628">
    <property type="protein sequence ID" value="CAG8557233.1"/>
    <property type="molecule type" value="Genomic_DNA"/>
</dbReference>
<feature type="region of interest" description="Disordered" evidence="4">
    <location>
        <begin position="305"/>
        <end position="331"/>
    </location>
</feature>
<dbReference type="Gene3D" id="1.20.930.10">
    <property type="entry name" value="Conserved domain common to transcription factors TFIIS, elongin A, CRSP70"/>
    <property type="match status" value="1"/>
</dbReference>
<dbReference type="PANTHER" id="PTHR46010:SF1">
    <property type="entry name" value="PROTEIN IWS1 HOMOLOG"/>
    <property type="match status" value="1"/>
</dbReference>
<comment type="subcellular location">
    <subcellularLocation>
        <location evidence="3">Nucleus</location>
    </subcellularLocation>
</comment>
<protein>
    <submittedName>
        <fullName evidence="6">7954_t:CDS:1</fullName>
    </submittedName>
</protein>
<proteinExistence type="inferred from homology"/>
<dbReference type="PANTHER" id="PTHR46010">
    <property type="entry name" value="PROTEIN IWS1 HOMOLOG"/>
    <property type="match status" value="1"/>
</dbReference>
<evidence type="ECO:0000256" key="3">
    <source>
        <dbReference type="PROSITE-ProRule" id="PRU00649"/>
    </source>
</evidence>
<dbReference type="InterPro" id="IPR051037">
    <property type="entry name" value="RNAPII_TF_IWS1"/>
</dbReference>
<feature type="compositionally biased region" description="Acidic residues" evidence="4">
    <location>
        <begin position="15"/>
        <end position="34"/>
    </location>
</feature>
<gene>
    <name evidence="6" type="ORF">PBRASI_LOCUS5402</name>
</gene>
<dbReference type="GO" id="GO:0005634">
    <property type="term" value="C:nucleus"/>
    <property type="evidence" value="ECO:0007669"/>
    <property type="project" value="UniProtKB-SubCell"/>
</dbReference>
<accession>A0A9N9BAZ7</accession>
<feature type="compositionally biased region" description="Basic residues" evidence="4">
    <location>
        <begin position="55"/>
        <end position="65"/>
    </location>
</feature>
<evidence type="ECO:0000313" key="6">
    <source>
        <dbReference type="EMBL" id="CAG8557233.1"/>
    </source>
</evidence>
<evidence type="ECO:0000256" key="4">
    <source>
        <dbReference type="SAM" id="MobiDB-lite"/>
    </source>
</evidence>
<dbReference type="InterPro" id="IPR017923">
    <property type="entry name" value="TFIIS_N"/>
</dbReference>
<dbReference type="Proteomes" id="UP000789739">
    <property type="component" value="Unassembled WGS sequence"/>
</dbReference>